<feature type="compositionally biased region" description="Basic residues" evidence="1">
    <location>
        <begin position="55"/>
        <end position="83"/>
    </location>
</feature>
<feature type="compositionally biased region" description="Low complexity" evidence="1">
    <location>
        <begin position="90"/>
        <end position="100"/>
    </location>
</feature>
<name>A0A6J4REA5_9ACTN</name>
<accession>A0A6J4REA5</accession>
<feature type="non-terminal residue" evidence="2">
    <location>
        <position position="222"/>
    </location>
</feature>
<feature type="compositionally biased region" description="Basic residues" evidence="1">
    <location>
        <begin position="111"/>
        <end position="125"/>
    </location>
</feature>
<feature type="compositionally biased region" description="Basic residues" evidence="1">
    <location>
        <begin position="38"/>
        <end position="48"/>
    </location>
</feature>
<feature type="region of interest" description="Disordered" evidence="1">
    <location>
        <begin position="1"/>
        <end position="222"/>
    </location>
</feature>
<protein>
    <submittedName>
        <fullName evidence="2">Uncharacterized protein</fullName>
    </submittedName>
</protein>
<evidence type="ECO:0000313" key="2">
    <source>
        <dbReference type="EMBL" id="CAA9471577.1"/>
    </source>
</evidence>
<reference evidence="2" key="1">
    <citation type="submission" date="2020-02" db="EMBL/GenBank/DDBJ databases">
        <authorList>
            <person name="Meier V. D."/>
        </authorList>
    </citation>
    <scope>NUCLEOTIDE SEQUENCE</scope>
    <source>
        <strain evidence="2">AVDCRST_MAG69</strain>
    </source>
</reference>
<organism evidence="2">
    <name type="scientific">uncultured Solirubrobacteraceae bacterium</name>
    <dbReference type="NCBI Taxonomy" id="1162706"/>
    <lineage>
        <taxon>Bacteria</taxon>
        <taxon>Bacillati</taxon>
        <taxon>Actinomycetota</taxon>
        <taxon>Thermoleophilia</taxon>
        <taxon>Solirubrobacterales</taxon>
        <taxon>Solirubrobacteraceae</taxon>
        <taxon>environmental samples</taxon>
    </lineage>
</organism>
<dbReference type="AlphaFoldDB" id="A0A6J4REA5"/>
<feature type="compositionally biased region" description="Low complexity" evidence="1">
    <location>
        <begin position="208"/>
        <end position="222"/>
    </location>
</feature>
<sequence length="222" mass="24177">APLPSPPRRDARRPPGAVRATRHRGGSDDRPVEALLRLGRRGAHRARRPGGVGIRSRRRRRGAPRRHSGGHRDLHRRRPRLRPHQPAAPGPGAAAVPDRAQAARRPEAPRARRISGQRPYRRPASARRAAALDRDLGGPRLHLHRTGPRPLPQGRGGPPLDPPREPARSLRRVPHPPPAVPLQALDGHLDPAGRSAARLRARPRDPLRAASGEGARGSRAAL</sequence>
<proteinExistence type="predicted"/>
<gene>
    <name evidence="2" type="ORF">AVDCRST_MAG69-85</name>
</gene>
<feature type="non-terminal residue" evidence="2">
    <location>
        <position position="1"/>
    </location>
</feature>
<evidence type="ECO:0000256" key="1">
    <source>
        <dbReference type="SAM" id="MobiDB-lite"/>
    </source>
</evidence>
<dbReference type="EMBL" id="CADCVP010000014">
    <property type="protein sequence ID" value="CAA9471577.1"/>
    <property type="molecule type" value="Genomic_DNA"/>
</dbReference>